<dbReference type="EMBL" id="CP003332">
    <property type="protein sequence ID" value="AFJ63919.1"/>
    <property type="molecule type" value="Genomic_DNA"/>
</dbReference>
<evidence type="ECO:0000313" key="1">
    <source>
        <dbReference type="EMBL" id="AFJ63919.1"/>
    </source>
</evidence>
<dbReference type="Proteomes" id="UP000002878">
    <property type="component" value="Chromosome"/>
</dbReference>
<protein>
    <submittedName>
        <fullName evidence="1">Uncharacterized protein</fullName>
    </submittedName>
</protein>
<dbReference type="AlphaFoldDB" id="I2CB95"/>
<evidence type="ECO:0000313" key="2">
    <source>
        <dbReference type="Proteomes" id="UP000002878"/>
    </source>
</evidence>
<proteinExistence type="predicted"/>
<accession>I2CB95</accession>
<dbReference type="KEGG" id="bqy:MUS_4072"/>
<name>I2CB95_BACAY</name>
<gene>
    <name evidence="1" type="ORF">MUS_4072</name>
</gene>
<sequence length="41" mass="4232">MARCSAPLTANPETMIAVTIRTAVTAPKMMSTPNGRTTPAA</sequence>
<reference evidence="1 2" key="1">
    <citation type="journal article" date="2012" name="J. Biotechnol.">
        <title>Genome sequence of the plant growth promoting strain Bacillus amyloliquefaciens subsp. plantarum B9601-Y2 and expression of mersacidin and other secondary metabolites.</title>
        <authorList>
            <person name="He P."/>
            <person name="Hao K."/>
            <person name="Blom J."/>
            <person name="Ruckert C."/>
            <person name="Vater J."/>
            <person name="Mao Z."/>
            <person name="Wu Y."/>
            <person name="Hou M."/>
            <person name="He P."/>
            <person name="He Y."/>
            <person name="Borriss R."/>
        </authorList>
    </citation>
    <scope>NUCLEOTIDE SEQUENCE [LARGE SCALE GENOMIC DNA]</scope>
    <source>
        <strain evidence="1">Y2</strain>
    </source>
</reference>
<dbReference type="HOGENOM" id="CLU_3265137_0_0_9"/>
<organism evidence="1 2">
    <name type="scientific">Bacillus amyloliquefaciens (strain Y2)</name>
    <name type="common">Bacillus amyloliquefaciens subsp. plantarum (strain B9601-Y2)</name>
    <dbReference type="NCBI Taxonomy" id="1155777"/>
    <lineage>
        <taxon>Bacteria</taxon>
        <taxon>Bacillati</taxon>
        <taxon>Bacillota</taxon>
        <taxon>Bacilli</taxon>
        <taxon>Bacillales</taxon>
        <taxon>Bacillaceae</taxon>
        <taxon>Bacillus</taxon>
        <taxon>Bacillus amyloliquefaciens group</taxon>
    </lineage>
</organism>